<evidence type="ECO:0000259" key="1">
    <source>
        <dbReference type="Pfam" id="PF01370"/>
    </source>
</evidence>
<sequence>MKILITGYNGFVGTNLREYLYSHQIVTVGRGKNVTTLGCTWETLDSCGHIDSIIHLAGKAHDTKGASTEKEYLDVNFGLTKAIFDYFMQSKASKFIFLSSVKAVADVVNTELVEDVVPMPASFYGKSKLLAEQYIGSRSIPSDKLCYVLRPCMIHGPGNKGNLNLLYNLVSKGVPYPLASFSNHRSFLSVENLCFIIKEILERDDILPGTYNVSDDEPLSTTDVVTLLAQAQNRSPRLLHIPKSLISGFARLGDKLHLPLTSERLQKLTEDFVVSNKKIKEAIHKELPLASREGLLKTARSFSEGQ</sequence>
<organism evidence="2 3">
    <name type="scientific">Paradesertivirga mongoliensis</name>
    <dbReference type="NCBI Taxonomy" id="2100740"/>
    <lineage>
        <taxon>Bacteria</taxon>
        <taxon>Pseudomonadati</taxon>
        <taxon>Bacteroidota</taxon>
        <taxon>Sphingobacteriia</taxon>
        <taxon>Sphingobacteriales</taxon>
        <taxon>Sphingobacteriaceae</taxon>
        <taxon>Paradesertivirga</taxon>
    </lineage>
</organism>
<dbReference type="SUPFAM" id="SSF51735">
    <property type="entry name" value="NAD(P)-binding Rossmann-fold domains"/>
    <property type="match status" value="1"/>
</dbReference>
<dbReference type="Pfam" id="PF01370">
    <property type="entry name" value="Epimerase"/>
    <property type="match status" value="1"/>
</dbReference>
<dbReference type="RefSeq" id="WP_255898379.1">
    <property type="nucleotide sequence ID" value="NZ_JAFMZO010000001.1"/>
</dbReference>
<evidence type="ECO:0000313" key="3">
    <source>
        <dbReference type="Proteomes" id="UP001597387"/>
    </source>
</evidence>
<gene>
    <name evidence="2" type="ORF">ACFSJU_05705</name>
</gene>
<dbReference type="Gene3D" id="3.40.50.720">
    <property type="entry name" value="NAD(P)-binding Rossmann-like Domain"/>
    <property type="match status" value="1"/>
</dbReference>
<dbReference type="PANTHER" id="PTHR43245">
    <property type="entry name" value="BIFUNCTIONAL POLYMYXIN RESISTANCE PROTEIN ARNA"/>
    <property type="match status" value="1"/>
</dbReference>
<protein>
    <submittedName>
        <fullName evidence="2">NAD-dependent epimerase/dehydratase family protein</fullName>
    </submittedName>
</protein>
<evidence type="ECO:0000313" key="2">
    <source>
        <dbReference type="EMBL" id="MFD2161880.1"/>
    </source>
</evidence>
<dbReference type="PANTHER" id="PTHR43245:SF58">
    <property type="entry name" value="BLL5923 PROTEIN"/>
    <property type="match status" value="1"/>
</dbReference>
<dbReference type="InterPro" id="IPR036291">
    <property type="entry name" value="NAD(P)-bd_dom_sf"/>
</dbReference>
<feature type="domain" description="NAD-dependent epimerase/dehydratase" evidence="1">
    <location>
        <begin position="3"/>
        <end position="213"/>
    </location>
</feature>
<keyword evidence="3" id="KW-1185">Reference proteome</keyword>
<accession>A0ABW4ZIL5</accession>
<dbReference type="InterPro" id="IPR001509">
    <property type="entry name" value="Epimerase_deHydtase"/>
</dbReference>
<comment type="caution">
    <text evidence="2">The sequence shown here is derived from an EMBL/GenBank/DDBJ whole genome shotgun (WGS) entry which is preliminary data.</text>
</comment>
<name>A0ABW4ZIL5_9SPHI</name>
<dbReference type="Proteomes" id="UP001597387">
    <property type="component" value="Unassembled WGS sequence"/>
</dbReference>
<reference evidence="3" key="1">
    <citation type="journal article" date="2019" name="Int. J. Syst. Evol. Microbiol.">
        <title>The Global Catalogue of Microorganisms (GCM) 10K type strain sequencing project: providing services to taxonomists for standard genome sequencing and annotation.</title>
        <authorList>
            <consortium name="The Broad Institute Genomics Platform"/>
            <consortium name="The Broad Institute Genome Sequencing Center for Infectious Disease"/>
            <person name="Wu L."/>
            <person name="Ma J."/>
        </authorList>
    </citation>
    <scope>NUCLEOTIDE SEQUENCE [LARGE SCALE GENOMIC DNA]</scope>
    <source>
        <strain evidence="3">KCTC 42217</strain>
    </source>
</reference>
<proteinExistence type="predicted"/>
<dbReference type="EMBL" id="JBHUHZ010000001">
    <property type="protein sequence ID" value="MFD2161880.1"/>
    <property type="molecule type" value="Genomic_DNA"/>
</dbReference>
<dbReference type="InterPro" id="IPR050177">
    <property type="entry name" value="Lipid_A_modif_metabolic_enz"/>
</dbReference>